<dbReference type="InterPro" id="IPR009061">
    <property type="entry name" value="DNA-bd_dom_put_sf"/>
</dbReference>
<dbReference type="GO" id="GO:0003700">
    <property type="term" value="F:DNA-binding transcription factor activity"/>
    <property type="evidence" value="ECO:0007669"/>
    <property type="project" value="InterPro"/>
</dbReference>
<keyword evidence="1" id="KW-0238">DNA-binding</keyword>
<name>S4XZY3_SORCE</name>
<accession>S4XZY3</accession>
<dbReference type="PANTHER" id="PTHR30204">
    <property type="entry name" value="REDOX-CYCLING DRUG-SENSING TRANSCRIPTIONAL ACTIVATOR SOXR"/>
    <property type="match status" value="1"/>
</dbReference>
<evidence type="ECO:0000313" key="4">
    <source>
        <dbReference type="EMBL" id="AGP38034.1"/>
    </source>
</evidence>
<dbReference type="GO" id="GO:0003677">
    <property type="term" value="F:DNA binding"/>
    <property type="evidence" value="ECO:0007669"/>
    <property type="project" value="UniProtKB-KW"/>
</dbReference>
<dbReference type="EMBL" id="CP003969">
    <property type="protein sequence ID" value="AGP38034.1"/>
    <property type="molecule type" value="Genomic_DNA"/>
</dbReference>
<proteinExistence type="predicted"/>
<dbReference type="InterPro" id="IPR047907">
    <property type="entry name" value="CD1375-like"/>
</dbReference>
<feature type="compositionally biased region" description="Low complexity" evidence="2">
    <location>
        <begin position="1"/>
        <end position="23"/>
    </location>
</feature>
<dbReference type="NCBIfam" id="NF040910">
    <property type="entry name" value="CD1375_fam"/>
    <property type="match status" value="1"/>
</dbReference>
<gene>
    <name evidence="4" type="ORF">SCE1572_28305</name>
</gene>
<dbReference type="InterPro" id="IPR047057">
    <property type="entry name" value="MerR_fam"/>
</dbReference>
<dbReference type="PROSITE" id="PS50937">
    <property type="entry name" value="HTH_MERR_2"/>
    <property type="match status" value="1"/>
</dbReference>
<feature type="region of interest" description="Disordered" evidence="2">
    <location>
        <begin position="1"/>
        <end position="37"/>
    </location>
</feature>
<dbReference type="InterPro" id="IPR000551">
    <property type="entry name" value="MerR-type_HTH_dom"/>
</dbReference>
<evidence type="ECO:0000256" key="2">
    <source>
        <dbReference type="SAM" id="MobiDB-lite"/>
    </source>
</evidence>
<dbReference type="CDD" id="cd01109">
    <property type="entry name" value="HTH_YyaN"/>
    <property type="match status" value="1"/>
</dbReference>
<dbReference type="PRINTS" id="PR00040">
    <property type="entry name" value="HTHMERR"/>
</dbReference>
<dbReference type="KEGG" id="scu:SCE1572_28305"/>
<dbReference type="PATRIC" id="fig|1254432.3.peg.6401"/>
<organism evidence="4 5">
    <name type="scientific">Sorangium cellulosum So0157-2</name>
    <dbReference type="NCBI Taxonomy" id="1254432"/>
    <lineage>
        <taxon>Bacteria</taxon>
        <taxon>Pseudomonadati</taxon>
        <taxon>Myxococcota</taxon>
        <taxon>Polyangia</taxon>
        <taxon>Polyangiales</taxon>
        <taxon>Polyangiaceae</taxon>
        <taxon>Sorangium</taxon>
    </lineage>
</organism>
<dbReference type="SUPFAM" id="SSF46955">
    <property type="entry name" value="Putative DNA-binding domain"/>
    <property type="match status" value="1"/>
</dbReference>
<dbReference type="Proteomes" id="UP000014803">
    <property type="component" value="Chromosome"/>
</dbReference>
<evidence type="ECO:0000313" key="5">
    <source>
        <dbReference type="Proteomes" id="UP000014803"/>
    </source>
</evidence>
<dbReference type="AlphaFoldDB" id="S4XZY3"/>
<dbReference type="HOGENOM" id="CLU_060077_8_1_7"/>
<dbReference type="Pfam" id="PF13411">
    <property type="entry name" value="MerR_1"/>
    <property type="match status" value="1"/>
</dbReference>
<dbReference type="RefSeq" id="WP_020737571.1">
    <property type="nucleotide sequence ID" value="NC_021658.1"/>
</dbReference>
<reference evidence="4 5" key="1">
    <citation type="journal article" date="2013" name="Sci. Rep.">
        <title>Extraordinary expansion of a Sorangium cellulosum genome from an alkaline milieu.</title>
        <authorList>
            <person name="Han K."/>
            <person name="Li Z.F."/>
            <person name="Peng R."/>
            <person name="Zhu L.P."/>
            <person name="Zhou T."/>
            <person name="Wang L.G."/>
            <person name="Li S.G."/>
            <person name="Zhang X.B."/>
            <person name="Hu W."/>
            <person name="Wu Z.H."/>
            <person name="Qin N."/>
            <person name="Li Y.Z."/>
        </authorList>
    </citation>
    <scope>NUCLEOTIDE SEQUENCE [LARGE SCALE GENOMIC DNA]</scope>
    <source>
        <strain evidence="4 5">So0157-2</strain>
    </source>
</reference>
<evidence type="ECO:0000256" key="1">
    <source>
        <dbReference type="ARBA" id="ARBA00023125"/>
    </source>
</evidence>
<feature type="domain" description="HTH merR-type" evidence="3">
    <location>
        <begin position="44"/>
        <end position="110"/>
    </location>
</feature>
<dbReference type="PANTHER" id="PTHR30204:SF98">
    <property type="entry name" value="HTH-TYPE TRANSCRIPTIONAL REGULATOR ADHR"/>
    <property type="match status" value="1"/>
</dbReference>
<dbReference type="Gene3D" id="1.10.1660.10">
    <property type="match status" value="1"/>
</dbReference>
<protein>
    <recommendedName>
        <fullName evidence="3">HTH merR-type domain-containing protein</fullName>
    </recommendedName>
</protein>
<sequence length="169" mass="18206">MSGAAGRPRLGAARSGKAGAPRSGAGGAARLGKAGAPRSGVDGALTIAEVAAATGTSAHTLRYYERIGLIRPVARARSGHRRYGPDDVRWVEFLRKLHATGMPIRRMLAYAALVRRGEHTISERRALLEAHRDDVAAKLAEQQAHLAIIEKKVLLYLDLEKQSARRRAS</sequence>
<dbReference type="STRING" id="1254432.SCE1572_28305"/>
<evidence type="ECO:0000259" key="3">
    <source>
        <dbReference type="PROSITE" id="PS50937"/>
    </source>
</evidence>
<dbReference type="SMART" id="SM00422">
    <property type="entry name" value="HTH_MERR"/>
    <property type="match status" value="1"/>
</dbReference>
<dbReference type="eggNOG" id="COG0789">
    <property type="taxonomic scope" value="Bacteria"/>
</dbReference>